<dbReference type="EMBL" id="JYDI01001675">
    <property type="protein sequence ID" value="KRY26963.1"/>
    <property type="molecule type" value="Genomic_DNA"/>
</dbReference>
<protein>
    <submittedName>
        <fullName evidence="1">Uncharacterized protein</fullName>
    </submittedName>
</protein>
<dbReference type="OrthoDB" id="5934895at2759"/>
<organism evidence="1 2">
    <name type="scientific">Trichinella britovi</name>
    <name type="common">Parasitic roundworm</name>
    <dbReference type="NCBI Taxonomy" id="45882"/>
    <lineage>
        <taxon>Eukaryota</taxon>
        <taxon>Metazoa</taxon>
        <taxon>Ecdysozoa</taxon>
        <taxon>Nematoda</taxon>
        <taxon>Enoplea</taxon>
        <taxon>Dorylaimia</taxon>
        <taxon>Trichinellida</taxon>
        <taxon>Trichinellidae</taxon>
        <taxon>Trichinella</taxon>
    </lineage>
</organism>
<sequence length="80" mass="8872">MRSKISTKKRAGTHYSTCSSFPSPVCVHRCVPAFPRLLDRRAATFLHSSVADRCPVCKASACPDVRKQIMVNGGSWRGRH</sequence>
<dbReference type="AlphaFoldDB" id="A0A0V1AS11"/>
<reference evidence="1 2" key="1">
    <citation type="submission" date="2015-01" db="EMBL/GenBank/DDBJ databases">
        <title>Evolution of Trichinella species and genotypes.</title>
        <authorList>
            <person name="Korhonen P.K."/>
            <person name="Edoardo P."/>
            <person name="Giuseppe L.R."/>
            <person name="Gasser R.B."/>
        </authorList>
    </citation>
    <scope>NUCLEOTIDE SEQUENCE [LARGE SCALE GENOMIC DNA]</scope>
    <source>
        <strain evidence="1">ISS120</strain>
    </source>
</reference>
<proteinExistence type="predicted"/>
<dbReference type="Proteomes" id="UP000054653">
    <property type="component" value="Unassembled WGS sequence"/>
</dbReference>
<accession>A0A0V1AS11</accession>
<evidence type="ECO:0000313" key="1">
    <source>
        <dbReference type="EMBL" id="KRY26963.1"/>
    </source>
</evidence>
<comment type="caution">
    <text evidence="1">The sequence shown here is derived from an EMBL/GenBank/DDBJ whole genome shotgun (WGS) entry which is preliminary data.</text>
</comment>
<name>A0A0V1AS11_TRIBR</name>
<evidence type="ECO:0000313" key="2">
    <source>
        <dbReference type="Proteomes" id="UP000054653"/>
    </source>
</evidence>
<keyword evidence="2" id="KW-1185">Reference proteome</keyword>
<gene>
    <name evidence="1" type="ORF">T03_7585</name>
</gene>